<dbReference type="Proteomes" id="UP001246858">
    <property type="component" value="Unassembled WGS sequence"/>
</dbReference>
<organism evidence="1 2">
    <name type="scientific">Pedobacter africanus</name>
    <dbReference type="NCBI Taxonomy" id="151894"/>
    <lineage>
        <taxon>Bacteria</taxon>
        <taxon>Pseudomonadati</taxon>
        <taxon>Bacteroidota</taxon>
        <taxon>Sphingobacteriia</taxon>
        <taxon>Sphingobacteriales</taxon>
        <taxon>Sphingobacteriaceae</taxon>
        <taxon>Pedobacter</taxon>
    </lineage>
</organism>
<protein>
    <submittedName>
        <fullName evidence="1">O-antigen/teichoic acid export membrane protein</fullName>
    </submittedName>
</protein>
<evidence type="ECO:0000313" key="1">
    <source>
        <dbReference type="EMBL" id="MDR6782411.1"/>
    </source>
</evidence>
<comment type="caution">
    <text evidence="1">The sequence shown here is derived from an EMBL/GenBank/DDBJ whole genome shotgun (WGS) entry which is preliminary data.</text>
</comment>
<evidence type="ECO:0000313" key="2">
    <source>
        <dbReference type="Proteomes" id="UP001246858"/>
    </source>
</evidence>
<reference evidence="1" key="1">
    <citation type="submission" date="2023-07" db="EMBL/GenBank/DDBJ databases">
        <title>Sorghum-associated microbial communities from plants grown in Nebraska, USA.</title>
        <authorList>
            <person name="Schachtman D."/>
        </authorList>
    </citation>
    <scope>NUCLEOTIDE SEQUENCE</scope>
    <source>
        <strain evidence="1">2697</strain>
    </source>
</reference>
<name>A0ACC6KT79_9SPHI</name>
<proteinExistence type="predicted"/>
<dbReference type="EMBL" id="JAVDTF010000001">
    <property type="protein sequence ID" value="MDR6782411.1"/>
    <property type="molecule type" value="Genomic_DNA"/>
</dbReference>
<accession>A0ACC6KT79</accession>
<sequence length="463" mass="52586">MSSKFISFFITIVLARLLSPAEFGLIAMLSVFIAVGNSLLDSGLSSSLIRTPVVTQKDCSTVFYFNLAGSLVIYTILFFSAPLIALFYHQPVLINVIRIYGIALIINAFFGIQQTLLVKEMKFKVMTMIQLPSVICGGILGIVLAQRGYGVWSLVWMNLLNPLISTVLHWWYSAWRPVILFNLHSLKKHFDYGYKLTLSGLIDNVYQNIYTILIGKFYAPAQLGFYSRAESISQLPVGILSSAINKVTFPMFVKIADDKEQLVNVYKKVMLQVLFWMAPSMVFLSVIAEPLFRLVLTDKWLPAVPYFRILCICGIMYPVHAYNLNILKVKGQTNLFLKLEIVKKILCIVGIYGVFPFGIYGLLYFQLFFSFFSFYINSIYSGRFIDYPFLKQIEDILPILLISCALGLGCYLLDKNVFYAFGLNDLFRIIATAVLFFSCYFGFGFLVKLSAVADFRYILQARP</sequence>
<keyword evidence="2" id="KW-1185">Reference proteome</keyword>
<gene>
    <name evidence="1" type="ORF">J2X78_000963</name>
</gene>